<comment type="caution">
    <text evidence="1">The sequence shown here is derived from an EMBL/GenBank/DDBJ whole genome shotgun (WGS) entry which is preliminary data.</text>
</comment>
<name>A0A9N9AXM9_9GLOM</name>
<protein>
    <submittedName>
        <fullName evidence="1">1175_t:CDS:1</fullName>
    </submittedName>
</protein>
<dbReference type="OrthoDB" id="2402721at2759"/>
<evidence type="ECO:0000313" key="1">
    <source>
        <dbReference type="EMBL" id="CAG8548510.1"/>
    </source>
</evidence>
<dbReference type="AlphaFoldDB" id="A0A9N9AXM9"/>
<reference evidence="1" key="1">
    <citation type="submission" date="2021-06" db="EMBL/GenBank/DDBJ databases">
        <authorList>
            <person name="Kallberg Y."/>
            <person name="Tangrot J."/>
            <person name="Rosling A."/>
        </authorList>
    </citation>
    <scope>NUCLEOTIDE SEQUENCE</scope>
    <source>
        <strain evidence="1">BR232B</strain>
    </source>
</reference>
<accession>A0A9N9AXM9</accession>
<dbReference type="Proteomes" id="UP000789739">
    <property type="component" value="Unassembled WGS sequence"/>
</dbReference>
<sequence length="142" mass="16543">MVCRDCAAKNQDHTVSEKERNKRIRLAKAHLEEIADLPEFRAEVEEAEKENTLETFERLEQKLAQELFDKLVEYKGGNSAATVYKTLKKLADEAIEEDTMDGYYNLLKGFRKKYDELVKLKNTEEGADKFLEQLTNVVHDRE</sequence>
<keyword evidence="2" id="KW-1185">Reference proteome</keyword>
<evidence type="ECO:0000313" key="2">
    <source>
        <dbReference type="Proteomes" id="UP000789739"/>
    </source>
</evidence>
<proteinExistence type="predicted"/>
<organism evidence="1 2">
    <name type="scientific">Paraglomus brasilianum</name>
    <dbReference type="NCBI Taxonomy" id="144538"/>
    <lineage>
        <taxon>Eukaryota</taxon>
        <taxon>Fungi</taxon>
        <taxon>Fungi incertae sedis</taxon>
        <taxon>Mucoromycota</taxon>
        <taxon>Glomeromycotina</taxon>
        <taxon>Glomeromycetes</taxon>
        <taxon>Paraglomerales</taxon>
        <taxon>Paraglomeraceae</taxon>
        <taxon>Paraglomus</taxon>
    </lineage>
</organism>
<dbReference type="EMBL" id="CAJVPI010000543">
    <property type="protein sequence ID" value="CAG8548510.1"/>
    <property type="molecule type" value="Genomic_DNA"/>
</dbReference>
<gene>
    <name evidence="1" type="ORF">PBRASI_LOCUS4959</name>
</gene>